<reference evidence="5" key="2">
    <citation type="submission" date="2021-04" db="EMBL/GenBank/DDBJ databases">
        <authorList>
            <person name="Gilroy R."/>
        </authorList>
    </citation>
    <scope>NUCLEOTIDE SEQUENCE</scope>
    <source>
        <strain evidence="5">ChiHecec3B27-8219</strain>
    </source>
</reference>
<dbReference type="CDD" id="cd00761">
    <property type="entry name" value="Glyco_tranf_GTA_type"/>
    <property type="match status" value="1"/>
</dbReference>
<dbReference type="EMBL" id="DXBE01000055">
    <property type="protein sequence ID" value="HIZ69714.1"/>
    <property type="molecule type" value="Genomic_DNA"/>
</dbReference>
<sequence length="1265" mass="144175">MRDKIDLFLPCDDFNTMKEMLAEFKENKAISRVYLLVSEAFAARYPAPCNASFVVIDRVTSTSAIRSLAESATADYLLLCTKATSISLGQFALERFLRVAADTDAGMVYSDRYSMVSGIRQCHPVIDYQEGSVRDDFDFGALWLVKSSLVRDFTSHPDTRDYQYAGLYDLRLFLSREAKLFHINEYLYTEAEHDTRKSGEKQFDYVNPRNRDVQLEMEQVATRHLEKIGALIDTRHYRQPDFTEQEFLYEASVVIPVFNREKTIADAVESALSQKTSFKYNVIVVDNHSTDRTGDILRNIQERLGAEKYQRLFVIIPQRTDLGIGGCWNEAVSSEYCGRFAVQLDSDDLYSSPLTLQRIVDAFHEQKAAMVIGSYRMCDFDLNTLPPGLIDHKEWTEDNGCNNALRINGLGAPRAFFTPLLRQIHFPNTSYGEDYAVGLAFCRRYRIGRIYEELYLCRRWNGNSDAALSVEKVNANNLYKDRLRTMEIMARQQLAQGKADIVEDSSASRFFSLQIERWPEAWQRYRDLRNVEVRSLADDILVQYNPARMVSTGAKIDSNTLSERPCFLCERNRPAQQIANPLGADFQMLVNPYPILPVHFTIAAREHKPQRIMDCYHLINKVLDRHPGLMVFYNGPKCGASAPDHLHLQAGSGGVVPLQSSWQRLSRELEPLYVLDEGNQISLLTGFAVSAFVIQSTNEAMSAKLFNRLYKAMPVKEHEEEPMMNILSWKQQGQYVTVVIPRAKHRPDCYYEKGDEQCLVSPGALDMAGLIIVPREEDFRKLTSAKAEGILAECAASVDDIQAIKKKVAQEERKERKPCSAFIKSLTNKQPEVSVGIVRGKEICFSLNKPYLAKGNAVEGMQKVCFSEGGILWNGKQYSQLVFQPSTADASFSLHDVTIGVDFHWERKETQTFLGTLKLVVEVDKICAINELPIEKYLESVISSEMRATSGLELLKAHAVISRSWLLAQMERRRKSTGEGNDFFSFIKRDDALIRWYDREDHTLFDVCADDHCQRYQGITKATSAQVGEAVRQTRGQILMYEGEICDARFSKCCGGVTEEYLYCWENTQKPYLKSVYDHGAGEALPDLTREEEARKWILSKPEAFCNTDDTSVLRQVLNDYDQETNDFYRWEVSYRQEELSQLIARKLKMDFGEIINLIPVERGKSGRVSQLRIEGSKLHFTIGKELEIRRALSETHLYSSAFVVDRLDVNEEGIPAKFVLRGAGWGHGVGLCQIGAAMMGHQGYGYDEILRHYYQGAVIEKIYK</sequence>
<dbReference type="InterPro" id="IPR029044">
    <property type="entry name" value="Nucleotide-diphossugar_trans"/>
</dbReference>
<dbReference type="PANTHER" id="PTHR43685:SF2">
    <property type="entry name" value="GLYCOSYLTRANSFERASE 2-LIKE DOMAIN-CONTAINING PROTEIN"/>
    <property type="match status" value="1"/>
</dbReference>
<dbReference type="GO" id="GO:0030435">
    <property type="term" value="P:sporulation resulting in formation of a cellular spore"/>
    <property type="evidence" value="ECO:0007669"/>
    <property type="project" value="InterPro"/>
</dbReference>
<dbReference type="PANTHER" id="PTHR43685">
    <property type="entry name" value="GLYCOSYLTRANSFERASE"/>
    <property type="match status" value="1"/>
</dbReference>
<evidence type="ECO:0000313" key="6">
    <source>
        <dbReference type="Proteomes" id="UP000824055"/>
    </source>
</evidence>
<gene>
    <name evidence="5" type="ORF">H9966_07545</name>
</gene>
<dbReference type="Pfam" id="PF16269">
    <property type="entry name" value="DUF4922"/>
    <property type="match status" value="1"/>
</dbReference>
<dbReference type="Pfam" id="PF08486">
    <property type="entry name" value="SpoIID"/>
    <property type="match status" value="1"/>
</dbReference>
<protein>
    <submittedName>
        <fullName evidence="5">DUF4922 domain-containing protein</fullName>
    </submittedName>
</protein>
<feature type="domain" description="Glycosyltransferase 2-like" evidence="1">
    <location>
        <begin position="252"/>
        <end position="388"/>
    </location>
</feature>
<evidence type="ECO:0000259" key="4">
    <source>
        <dbReference type="Pfam" id="PF26216"/>
    </source>
</evidence>
<dbReference type="Pfam" id="PF00535">
    <property type="entry name" value="Glycos_transf_2"/>
    <property type="match status" value="1"/>
</dbReference>
<reference evidence="5" key="1">
    <citation type="journal article" date="2021" name="PeerJ">
        <title>Extensive microbial diversity within the chicken gut microbiome revealed by metagenomics and culture.</title>
        <authorList>
            <person name="Gilroy R."/>
            <person name="Ravi A."/>
            <person name="Getino M."/>
            <person name="Pursley I."/>
            <person name="Horton D.L."/>
            <person name="Alikhan N.F."/>
            <person name="Baker D."/>
            <person name="Gharbi K."/>
            <person name="Hall N."/>
            <person name="Watson M."/>
            <person name="Adriaenssens E.M."/>
            <person name="Foster-Nyarko E."/>
            <person name="Jarju S."/>
            <person name="Secka A."/>
            <person name="Antonio M."/>
            <person name="Oren A."/>
            <person name="Chaudhuri R.R."/>
            <person name="La Ragione R."/>
            <person name="Hildebrand F."/>
            <person name="Pallen M.J."/>
        </authorList>
    </citation>
    <scope>NUCLEOTIDE SEQUENCE</scope>
    <source>
        <strain evidence="5">ChiHecec3B27-8219</strain>
    </source>
</reference>
<dbReference type="InterPro" id="IPR050834">
    <property type="entry name" value="Glycosyltransf_2"/>
</dbReference>
<dbReference type="InterPro" id="IPR043171">
    <property type="entry name" value="Ap4A_phos1/2-like"/>
</dbReference>
<feature type="domain" description="Sporulation stage II protein D amidase enhancer LytB N-terminal" evidence="2">
    <location>
        <begin position="925"/>
        <end position="1041"/>
    </location>
</feature>
<feature type="domain" description="DUF4922" evidence="3">
    <location>
        <begin position="510"/>
        <end position="651"/>
    </location>
</feature>
<feature type="domain" description="GDPGP1-like C-terminal" evidence="4">
    <location>
        <begin position="669"/>
        <end position="810"/>
    </location>
</feature>
<dbReference type="Gene3D" id="3.30.428.70">
    <property type="match status" value="1"/>
</dbReference>
<evidence type="ECO:0000259" key="1">
    <source>
        <dbReference type="Pfam" id="PF00535"/>
    </source>
</evidence>
<dbReference type="InterPro" id="IPR001173">
    <property type="entry name" value="Glyco_trans_2-like"/>
</dbReference>
<proteinExistence type="predicted"/>
<dbReference type="NCBIfam" id="TIGR02669">
    <property type="entry name" value="SpoIID_LytB"/>
    <property type="match status" value="1"/>
</dbReference>
<evidence type="ECO:0000313" key="5">
    <source>
        <dbReference type="EMBL" id="HIZ69714.1"/>
    </source>
</evidence>
<dbReference type="Pfam" id="PF26216">
    <property type="entry name" value="GDPGP1_C"/>
    <property type="match status" value="1"/>
</dbReference>
<organism evidence="5 6">
    <name type="scientific">Candidatus Prevotella avicola</name>
    <dbReference type="NCBI Taxonomy" id="2838738"/>
    <lineage>
        <taxon>Bacteria</taxon>
        <taxon>Pseudomonadati</taxon>
        <taxon>Bacteroidota</taxon>
        <taxon>Bacteroidia</taxon>
        <taxon>Bacteroidales</taxon>
        <taxon>Prevotellaceae</taxon>
        <taxon>Prevotella</taxon>
    </lineage>
</organism>
<dbReference type="SUPFAM" id="SSF53448">
    <property type="entry name" value="Nucleotide-diphospho-sugar transferases"/>
    <property type="match status" value="1"/>
</dbReference>
<dbReference type="Proteomes" id="UP000824055">
    <property type="component" value="Unassembled WGS sequence"/>
</dbReference>
<dbReference type="AlphaFoldDB" id="A0A9D2JXN2"/>
<dbReference type="Gene3D" id="3.90.550.10">
    <property type="entry name" value="Spore Coat Polysaccharide Biosynthesis Protein SpsA, Chain A"/>
    <property type="match status" value="1"/>
</dbReference>
<evidence type="ECO:0000259" key="3">
    <source>
        <dbReference type="Pfam" id="PF16269"/>
    </source>
</evidence>
<dbReference type="SUPFAM" id="SSF54197">
    <property type="entry name" value="HIT-like"/>
    <property type="match status" value="1"/>
</dbReference>
<dbReference type="InterPro" id="IPR013486">
    <property type="entry name" value="SpoIID/LytB"/>
</dbReference>
<dbReference type="InterPro" id="IPR013693">
    <property type="entry name" value="SpoIID/LytB_N"/>
</dbReference>
<comment type="caution">
    <text evidence="5">The sequence shown here is derived from an EMBL/GenBank/DDBJ whole genome shotgun (WGS) entry which is preliminary data.</text>
</comment>
<dbReference type="InterPro" id="IPR036265">
    <property type="entry name" value="HIT-like_sf"/>
</dbReference>
<name>A0A9D2JXN2_9BACT</name>
<dbReference type="InterPro" id="IPR046320">
    <property type="entry name" value="DUF4922"/>
</dbReference>
<evidence type="ECO:0000259" key="2">
    <source>
        <dbReference type="Pfam" id="PF08486"/>
    </source>
</evidence>
<dbReference type="InterPro" id="IPR058865">
    <property type="entry name" value="GDPGP1_C"/>
</dbReference>
<accession>A0A9D2JXN2</accession>